<dbReference type="Gene3D" id="3.40.50.2300">
    <property type="match status" value="1"/>
</dbReference>
<keyword evidence="10" id="KW-1185">Reference proteome</keyword>
<dbReference type="SMART" id="SM00382">
    <property type="entry name" value="AAA"/>
    <property type="match status" value="1"/>
</dbReference>
<dbReference type="GO" id="GO:0000160">
    <property type="term" value="P:phosphorelay signal transduction system"/>
    <property type="evidence" value="ECO:0007669"/>
    <property type="project" value="InterPro"/>
</dbReference>
<dbReference type="SUPFAM" id="SSF52172">
    <property type="entry name" value="CheY-like"/>
    <property type="match status" value="1"/>
</dbReference>
<evidence type="ECO:0000259" key="7">
    <source>
        <dbReference type="PROSITE" id="PS50045"/>
    </source>
</evidence>
<dbReference type="SUPFAM" id="SSF52540">
    <property type="entry name" value="P-loop containing nucleoside triphosphate hydrolases"/>
    <property type="match status" value="1"/>
</dbReference>
<dbReference type="CDD" id="cd00009">
    <property type="entry name" value="AAA"/>
    <property type="match status" value="1"/>
</dbReference>
<dbReference type="Gene3D" id="3.40.50.300">
    <property type="entry name" value="P-loop containing nucleotide triphosphate hydrolases"/>
    <property type="match status" value="1"/>
</dbReference>
<keyword evidence="1" id="KW-0547">Nucleotide-binding</keyword>
<protein>
    <submittedName>
        <fullName evidence="9">Sigma-54-dependent Fis family transcriptional regulator</fullName>
    </submittedName>
</protein>
<keyword evidence="4" id="KW-0804">Transcription</keyword>
<dbReference type="AlphaFoldDB" id="A0A550JD06"/>
<comment type="caution">
    <text evidence="9">The sequence shown here is derived from an EMBL/GenBank/DDBJ whole genome shotgun (WGS) entry which is preliminary data.</text>
</comment>
<dbReference type="PRINTS" id="PR01590">
    <property type="entry name" value="HTHFIS"/>
</dbReference>
<dbReference type="SMART" id="SM00448">
    <property type="entry name" value="REC"/>
    <property type="match status" value="1"/>
</dbReference>
<feature type="domain" description="Sigma-54 factor interaction" evidence="7">
    <location>
        <begin position="156"/>
        <end position="384"/>
    </location>
</feature>
<dbReference type="OrthoDB" id="9814761at2"/>
<evidence type="ECO:0000256" key="4">
    <source>
        <dbReference type="ARBA" id="ARBA00023163"/>
    </source>
</evidence>
<dbReference type="InterPro" id="IPR027417">
    <property type="entry name" value="P-loop_NTPase"/>
</dbReference>
<dbReference type="InterPro" id="IPR025944">
    <property type="entry name" value="Sigma_54_int_dom_CS"/>
</dbReference>
<evidence type="ECO:0000256" key="5">
    <source>
        <dbReference type="PROSITE-ProRule" id="PRU00169"/>
    </source>
</evidence>
<accession>A0A550JD06</accession>
<feature type="modified residue" description="4-aspartylphosphate" evidence="5">
    <location>
        <position position="61"/>
    </location>
</feature>
<dbReference type="Proteomes" id="UP000317155">
    <property type="component" value="Unassembled WGS sequence"/>
</dbReference>
<dbReference type="PROSITE" id="PS50110">
    <property type="entry name" value="RESPONSE_REGULATORY"/>
    <property type="match status" value="1"/>
</dbReference>
<dbReference type="EMBL" id="VJVV01000006">
    <property type="protein sequence ID" value="TRO81128.1"/>
    <property type="molecule type" value="Genomic_DNA"/>
</dbReference>
<dbReference type="Gene3D" id="1.10.10.60">
    <property type="entry name" value="Homeodomain-like"/>
    <property type="match status" value="1"/>
</dbReference>
<dbReference type="Pfam" id="PF00072">
    <property type="entry name" value="Response_reg"/>
    <property type="match status" value="1"/>
</dbReference>
<evidence type="ECO:0000256" key="3">
    <source>
        <dbReference type="ARBA" id="ARBA00023015"/>
    </source>
</evidence>
<keyword evidence="5" id="KW-0597">Phosphoprotein</keyword>
<gene>
    <name evidence="9" type="ORF">FL622_09470</name>
</gene>
<feature type="domain" description="Response regulatory" evidence="8">
    <location>
        <begin position="10"/>
        <end position="126"/>
    </location>
</feature>
<dbReference type="RefSeq" id="WP_092057855.1">
    <property type="nucleotide sequence ID" value="NZ_FOJJ01000038.1"/>
</dbReference>
<evidence type="ECO:0000313" key="9">
    <source>
        <dbReference type="EMBL" id="TRO81128.1"/>
    </source>
</evidence>
<keyword evidence="3" id="KW-0805">Transcription regulation</keyword>
<dbReference type="InterPro" id="IPR009057">
    <property type="entry name" value="Homeodomain-like_sf"/>
</dbReference>
<evidence type="ECO:0000256" key="2">
    <source>
        <dbReference type="ARBA" id="ARBA00022840"/>
    </source>
</evidence>
<evidence type="ECO:0000259" key="8">
    <source>
        <dbReference type="PROSITE" id="PS50110"/>
    </source>
</evidence>
<dbReference type="Pfam" id="PF25601">
    <property type="entry name" value="AAA_lid_14"/>
    <property type="match status" value="1"/>
</dbReference>
<dbReference type="Pfam" id="PF02954">
    <property type="entry name" value="HTH_8"/>
    <property type="match status" value="1"/>
</dbReference>
<dbReference type="InterPro" id="IPR001789">
    <property type="entry name" value="Sig_transdc_resp-reg_receiver"/>
</dbReference>
<dbReference type="Pfam" id="PF00158">
    <property type="entry name" value="Sigma54_activat"/>
    <property type="match status" value="1"/>
</dbReference>
<sequence length="477" mass="53150">MTEALYPELPILLVDDEEAWLRSLALTLRGALGINNLIRCSESRKVMEILSEQDIGMVLLDLTMPYLSGEDLLQMIGQEYPEIPVIILSGLNQLETAVRCMQLGAVDYYVKTEEKERLIGGIQRAMAARSLRQENRRLKKQVLDGELEHPEIFATIHTTSRKMQSLFQYIEAVATSSEPILITGESGVGKELIAKAIHQLARPQAPWVAVNVAGLDDNHFSDTLFGHTRGAFTGADRERRGMIEEATGGTLFLDEIGDLSLVSQVKLLRLLQEGEYFHLGSDVPCKARASFVLATNVDLEALQNKGAFRRDLYYRLKAHHVHIPSLRERLEDLPVLLDAFFDEAARTLNKKKPAVPHGLAELLSTYAFPGNVRELRAMVFNALSLHKSHKLSFDYFKQAIGFGQTDAPPQPESTAPEEETGVAFPNRLPTLDELGELVVTEAMRRAKGNQTLAASFLGITRQGLSKRLKKLQVPEES</sequence>
<dbReference type="GO" id="GO:0005524">
    <property type="term" value="F:ATP binding"/>
    <property type="evidence" value="ECO:0007669"/>
    <property type="project" value="UniProtKB-KW"/>
</dbReference>
<evidence type="ECO:0000256" key="1">
    <source>
        <dbReference type="ARBA" id="ARBA00022741"/>
    </source>
</evidence>
<proteinExistence type="predicted"/>
<evidence type="ECO:0000256" key="6">
    <source>
        <dbReference type="SAM" id="MobiDB-lite"/>
    </source>
</evidence>
<feature type="region of interest" description="Disordered" evidence="6">
    <location>
        <begin position="404"/>
        <end position="423"/>
    </location>
</feature>
<dbReference type="FunFam" id="3.40.50.300:FF:000006">
    <property type="entry name" value="DNA-binding transcriptional regulator NtrC"/>
    <property type="match status" value="1"/>
</dbReference>
<dbReference type="InterPro" id="IPR002078">
    <property type="entry name" value="Sigma_54_int"/>
</dbReference>
<dbReference type="PROSITE" id="PS00675">
    <property type="entry name" value="SIGMA54_INTERACT_1"/>
    <property type="match status" value="1"/>
</dbReference>
<dbReference type="InterPro" id="IPR011006">
    <property type="entry name" value="CheY-like_superfamily"/>
</dbReference>
<dbReference type="PANTHER" id="PTHR32071">
    <property type="entry name" value="TRANSCRIPTIONAL REGULATORY PROTEIN"/>
    <property type="match status" value="1"/>
</dbReference>
<dbReference type="Gene3D" id="1.10.8.60">
    <property type="match status" value="1"/>
</dbReference>
<dbReference type="PROSITE" id="PS00688">
    <property type="entry name" value="SIGMA54_INTERACT_3"/>
    <property type="match status" value="1"/>
</dbReference>
<dbReference type="GO" id="GO:0043565">
    <property type="term" value="F:sequence-specific DNA binding"/>
    <property type="evidence" value="ECO:0007669"/>
    <property type="project" value="InterPro"/>
</dbReference>
<organism evidence="9 10">
    <name type="scientific">Trichloromonas acetexigens</name>
    <dbReference type="NCBI Taxonomy" id="38815"/>
    <lineage>
        <taxon>Bacteria</taxon>
        <taxon>Pseudomonadati</taxon>
        <taxon>Thermodesulfobacteriota</taxon>
        <taxon>Desulfuromonadia</taxon>
        <taxon>Desulfuromonadales</taxon>
        <taxon>Trichloromonadaceae</taxon>
        <taxon>Trichloromonas</taxon>
    </lineage>
</organism>
<dbReference type="InterPro" id="IPR002197">
    <property type="entry name" value="HTH_Fis"/>
</dbReference>
<evidence type="ECO:0000313" key="10">
    <source>
        <dbReference type="Proteomes" id="UP000317155"/>
    </source>
</evidence>
<name>A0A550JD06_9BACT</name>
<keyword evidence="2" id="KW-0067">ATP-binding</keyword>
<reference evidence="9 10" key="1">
    <citation type="submission" date="2019-07" db="EMBL/GenBank/DDBJ databases">
        <title>Insights of Desulfuromonas acetexigens electromicrobiology.</title>
        <authorList>
            <person name="Katuri K."/>
            <person name="Sapireddy V."/>
            <person name="Shaw D.R."/>
            <person name="Saikaly P."/>
        </authorList>
    </citation>
    <scope>NUCLEOTIDE SEQUENCE [LARGE SCALE GENOMIC DNA]</scope>
    <source>
        <strain evidence="9 10">2873</strain>
    </source>
</reference>
<dbReference type="InterPro" id="IPR003593">
    <property type="entry name" value="AAA+_ATPase"/>
</dbReference>
<dbReference type="InterPro" id="IPR025662">
    <property type="entry name" value="Sigma_54_int_dom_ATP-bd_1"/>
</dbReference>
<dbReference type="GO" id="GO:0006355">
    <property type="term" value="P:regulation of DNA-templated transcription"/>
    <property type="evidence" value="ECO:0007669"/>
    <property type="project" value="InterPro"/>
</dbReference>
<dbReference type="SUPFAM" id="SSF46689">
    <property type="entry name" value="Homeodomain-like"/>
    <property type="match status" value="1"/>
</dbReference>
<dbReference type="InterPro" id="IPR058031">
    <property type="entry name" value="AAA_lid_NorR"/>
</dbReference>
<dbReference type="PANTHER" id="PTHR32071:SF13">
    <property type="entry name" value="RESPONSE REGULATOR HSFA"/>
    <property type="match status" value="1"/>
</dbReference>
<dbReference type="PROSITE" id="PS50045">
    <property type="entry name" value="SIGMA54_INTERACT_4"/>
    <property type="match status" value="1"/>
</dbReference>